<dbReference type="EMBL" id="JH971407">
    <property type="protein sequence ID" value="EKM75895.1"/>
    <property type="molecule type" value="Genomic_DNA"/>
</dbReference>
<dbReference type="KEGG" id="abp:AGABI1DRAFT116109"/>
<protein>
    <submittedName>
        <fullName evidence="1">Uncharacterized protein</fullName>
    </submittedName>
</protein>
<sequence>MIVLTGNLPTDLVQNDMILYTTCHWNTMWMLADLDHIGNGVLNTDGQDWVDLRSATEMTSISVREPITPKVNV</sequence>
<dbReference type="InParanoid" id="K5XMQ9"/>
<accession>K5XMQ9</accession>
<gene>
    <name evidence="1" type="ORF">AGABI1DRAFT_116109</name>
</gene>
<dbReference type="RefSeq" id="XP_007333461.1">
    <property type="nucleotide sequence ID" value="XM_007333399.1"/>
</dbReference>
<dbReference type="HOGENOM" id="CLU_2704260_0_0_1"/>
<evidence type="ECO:0000313" key="2">
    <source>
        <dbReference type="Proteomes" id="UP000008493"/>
    </source>
</evidence>
<keyword evidence="2" id="KW-1185">Reference proteome</keyword>
<reference evidence="2" key="1">
    <citation type="journal article" date="2012" name="Proc. Natl. Acad. Sci. U.S.A.">
        <title>Genome sequence of the button mushroom Agaricus bisporus reveals mechanisms governing adaptation to a humic-rich ecological niche.</title>
        <authorList>
            <person name="Morin E."/>
            <person name="Kohler A."/>
            <person name="Baker A.R."/>
            <person name="Foulongne-Oriol M."/>
            <person name="Lombard V."/>
            <person name="Nagy L.G."/>
            <person name="Ohm R.A."/>
            <person name="Patyshakuliyeva A."/>
            <person name="Brun A."/>
            <person name="Aerts A.L."/>
            <person name="Bailey A.M."/>
            <person name="Billette C."/>
            <person name="Coutinho P.M."/>
            <person name="Deakin G."/>
            <person name="Doddapaneni H."/>
            <person name="Floudas D."/>
            <person name="Grimwood J."/>
            <person name="Hilden K."/>
            <person name="Kuees U."/>
            <person name="LaButti K.M."/>
            <person name="Lapidus A."/>
            <person name="Lindquist E.A."/>
            <person name="Lucas S.M."/>
            <person name="Murat C."/>
            <person name="Riley R.W."/>
            <person name="Salamov A.A."/>
            <person name="Schmutz J."/>
            <person name="Subramanian V."/>
            <person name="Woesten H.A.B."/>
            <person name="Xu J."/>
            <person name="Eastwood D.C."/>
            <person name="Foster G.D."/>
            <person name="Sonnenberg A.S."/>
            <person name="Cullen D."/>
            <person name="de Vries R.P."/>
            <person name="Lundell T."/>
            <person name="Hibbett D.S."/>
            <person name="Henrissat B."/>
            <person name="Burton K.S."/>
            <person name="Kerrigan R.W."/>
            <person name="Challen M.P."/>
            <person name="Grigoriev I.V."/>
            <person name="Martin F."/>
        </authorList>
    </citation>
    <scope>NUCLEOTIDE SEQUENCE [LARGE SCALE GENOMIC DNA]</scope>
    <source>
        <strain evidence="2">JB137-S8 / ATCC MYA-4627 / FGSC 10392</strain>
    </source>
</reference>
<dbReference type="Proteomes" id="UP000008493">
    <property type="component" value="Unassembled WGS sequence"/>
</dbReference>
<proteinExistence type="predicted"/>
<dbReference type="GeneID" id="18824972"/>
<organism evidence="1 2">
    <name type="scientific">Agaricus bisporus var. burnettii (strain JB137-S8 / ATCC MYA-4627 / FGSC 10392)</name>
    <name type="common">White button mushroom</name>
    <dbReference type="NCBI Taxonomy" id="597362"/>
    <lineage>
        <taxon>Eukaryota</taxon>
        <taxon>Fungi</taxon>
        <taxon>Dikarya</taxon>
        <taxon>Basidiomycota</taxon>
        <taxon>Agaricomycotina</taxon>
        <taxon>Agaricomycetes</taxon>
        <taxon>Agaricomycetidae</taxon>
        <taxon>Agaricales</taxon>
        <taxon>Agaricineae</taxon>
        <taxon>Agaricaceae</taxon>
        <taxon>Agaricus</taxon>
    </lineage>
</organism>
<evidence type="ECO:0000313" key="1">
    <source>
        <dbReference type="EMBL" id="EKM75895.1"/>
    </source>
</evidence>
<name>K5XMQ9_AGABU</name>
<dbReference type="AlphaFoldDB" id="K5XMQ9"/>